<gene>
    <name evidence="1" type="primary">Acey_s0442.g1528</name>
    <name evidence="1" type="ORF">Y032_0442g1528</name>
</gene>
<proteinExistence type="predicted"/>
<name>A0A016WZH7_9BILA</name>
<evidence type="ECO:0000313" key="2">
    <source>
        <dbReference type="Proteomes" id="UP000024635"/>
    </source>
</evidence>
<reference evidence="2" key="1">
    <citation type="journal article" date="2015" name="Nat. Genet.">
        <title>The genome and transcriptome of the zoonotic hookworm Ancylostoma ceylanicum identify infection-specific gene families.</title>
        <authorList>
            <person name="Schwarz E.M."/>
            <person name="Hu Y."/>
            <person name="Antoshechkin I."/>
            <person name="Miller M.M."/>
            <person name="Sternberg P.W."/>
            <person name="Aroian R.V."/>
        </authorList>
    </citation>
    <scope>NUCLEOTIDE SEQUENCE</scope>
    <source>
        <strain evidence="2">HY135</strain>
    </source>
</reference>
<protein>
    <submittedName>
        <fullName evidence="1">Uncharacterized protein</fullName>
    </submittedName>
</protein>
<keyword evidence="2" id="KW-1185">Reference proteome</keyword>
<dbReference type="Proteomes" id="UP000024635">
    <property type="component" value="Unassembled WGS sequence"/>
</dbReference>
<dbReference type="AlphaFoldDB" id="A0A016WZH7"/>
<dbReference type="EMBL" id="JARK01000042">
    <property type="protein sequence ID" value="EYC45001.1"/>
    <property type="molecule type" value="Genomic_DNA"/>
</dbReference>
<comment type="caution">
    <text evidence="1">The sequence shown here is derived from an EMBL/GenBank/DDBJ whole genome shotgun (WGS) entry which is preliminary data.</text>
</comment>
<organism evidence="1 2">
    <name type="scientific">Ancylostoma ceylanicum</name>
    <dbReference type="NCBI Taxonomy" id="53326"/>
    <lineage>
        <taxon>Eukaryota</taxon>
        <taxon>Metazoa</taxon>
        <taxon>Ecdysozoa</taxon>
        <taxon>Nematoda</taxon>
        <taxon>Chromadorea</taxon>
        <taxon>Rhabditida</taxon>
        <taxon>Rhabditina</taxon>
        <taxon>Rhabditomorpha</taxon>
        <taxon>Strongyloidea</taxon>
        <taxon>Ancylostomatidae</taxon>
        <taxon>Ancylostomatinae</taxon>
        <taxon>Ancylostoma</taxon>
    </lineage>
</organism>
<sequence>MKPTTQPDKGLARCFLGISYSSGSNKNRCHLIEELFTNRMDGLHSSFFVGRDISYSNDRNSAPPINSFFFRIRPCTQHHCLPMDNLVWSRITILLSSAKHKRFSLCAFVIRPSLIRY</sequence>
<accession>A0A016WZH7</accession>
<evidence type="ECO:0000313" key="1">
    <source>
        <dbReference type="EMBL" id="EYC45001.1"/>
    </source>
</evidence>